<dbReference type="Pfam" id="PF17189">
    <property type="entry name" value="Glyco_hydro_30C"/>
    <property type="match status" value="1"/>
</dbReference>
<evidence type="ECO:0000259" key="5">
    <source>
        <dbReference type="Pfam" id="PF02055"/>
    </source>
</evidence>
<dbReference type="GO" id="GO:0006680">
    <property type="term" value="P:glucosylceramide catabolic process"/>
    <property type="evidence" value="ECO:0007669"/>
    <property type="project" value="TreeGrafter"/>
</dbReference>
<dbReference type="EMBL" id="WSFA01000065">
    <property type="protein sequence ID" value="NDL41016.1"/>
    <property type="molecule type" value="Genomic_DNA"/>
</dbReference>
<dbReference type="Gene3D" id="3.20.20.80">
    <property type="entry name" value="Glycosidases"/>
    <property type="match status" value="1"/>
</dbReference>
<evidence type="ECO:0000256" key="2">
    <source>
        <dbReference type="ARBA" id="ARBA00022729"/>
    </source>
</evidence>
<comment type="similarity">
    <text evidence="1 4">Belongs to the glycosyl hydrolase 30 family.</text>
</comment>
<organism evidence="7 8">
    <name type="scientific">Photorhabdus laumondii subsp. laumondii</name>
    <name type="common">Photorhabdus luminescens subsp. laumondii</name>
    <dbReference type="NCBI Taxonomy" id="141679"/>
    <lineage>
        <taxon>Bacteria</taxon>
        <taxon>Pseudomonadati</taxon>
        <taxon>Pseudomonadota</taxon>
        <taxon>Gammaproteobacteria</taxon>
        <taxon>Enterobacterales</taxon>
        <taxon>Morganellaceae</taxon>
        <taxon>Photorhabdus</taxon>
    </lineage>
</organism>
<dbReference type="InterPro" id="IPR017853">
    <property type="entry name" value="GH"/>
</dbReference>
<keyword evidence="2" id="KW-0732">Signal</keyword>
<feature type="domain" description="Glycosyl hydrolase family 30 TIM-barrel" evidence="5">
    <location>
        <begin position="40"/>
        <end position="372"/>
    </location>
</feature>
<evidence type="ECO:0000259" key="6">
    <source>
        <dbReference type="Pfam" id="PF17189"/>
    </source>
</evidence>
<dbReference type="GO" id="GO:0004348">
    <property type="term" value="F:glucosylceramidase activity"/>
    <property type="evidence" value="ECO:0007669"/>
    <property type="project" value="InterPro"/>
</dbReference>
<dbReference type="PRINTS" id="PR00843">
    <property type="entry name" value="GLHYDRLASE30"/>
</dbReference>
<evidence type="ECO:0000256" key="1">
    <source>
        <dbReference type="ARBA" id="ARBA00005382"/>
    </source>
</evidence>
<keyword evidence="3 4" id="KW-0378">Hydrolase</keyword>
<dbReference type="InterPro" id="IPR033452">
    <property type="entry name" value="GH30_C"/>
</dbReference>
<dbReference type="Proteomes" id="UP000479300">
    <property type="component" value="Unassembled WGS sequence"/>
</dbReference>
<reference evidence="7 8" key="1">
    <citation type="submission" date="2019-12" db="EMBL/GenBank/DDBJ databases">
        <title>Engineering Photorhabdus to improve their lethality against agricultural pests.</title>
        <authorList>
            <person name="Machado R.A.R."/>
        </authorList>
    </citation>
    <scope>NUCLEOTIDE SEQUENCE [LARGE SCALE GENOMIC DNA]</scope>
    <source>
        <strain evidence="7 8">EN01</strain>
    </source>
</reference>
<keyword evidence="4" id="KW-0326">Glycosidase</keyword>
<dbReference type="PANTHER" id="PTHR11069:SF23">
    <property type="entry name" value="LYSOSOMAL ACID GLUCOSYLCERAMIDASE"/>
    <property type="match status" value="1"/>
</dbReference>
<dbReference type="InterPro" id="IPR013780">
    <property type="entry name" value="Glyco_hydro_b"/>
</dbReference>
<sequence length="438" mass="50679">MMIKVIYTNNKEQWKEGLSIIKTDEKANLIVTNNRGRKLDGFGGCFNELGMKALLDLDKENKKTVLDKLFSPDGECKLTLARIPIGASDYAISWYSLNDIEDDYNMAHFSIQRDRNLLIPYIKEALKRQPNLKISASPWSPPVWLKTHQVYNFGRLKSDVQSQNAYALYFAKFIEEYQKEGISIDQIHIQNEVAADQKFPSCVWSGEQLREFIKKYLGPKFEQNNVKTEIWLGTINAPEFSKEIGQDYDDYANCVLRDIDAYKYIKGVGYQWQGKNAIQRTVQSYPELRYYQTENECGDGHNSWEYAHYVFTLFRHYLTNGANGYLYWNMVLHSGGESSWGWKQNSMISIPKGINEVIYNPEYYVMRHFSGLILPDAQHIELEGSMSGNAVAFENKTGSLVVNINNSYKEKQKINISYNNDIWSIYLEPNSINSIIFN</sequence>
<comment type="caution">
    <text evidence="7">The sequence shown here is derived from an EMBL/GenBank/DDBJ whole genome shotgun (WGS) entry which is preliminary data.</text>
</comment>
<dbReference type="AlphaFoldDB" id="A0A6L9JTV2"/>
<accession>A0A6L9JTV2</accession>
<gene>
    <name evidence="7" type="ORF">GPY51_20215</name>
</gene>
<dbReference type="GO" id="GO:0016020">
    <property type="term" value="C:membrane"/>
    <property type="evidence" value="ECO:0007669"/>
    <property type="project" value="GOC"/>
</dbReference>
<evidence type="ECO:0000256" key="3">
    <source>
        <dbReference type="ARBA" id="ARBA00022801"/>
    </source>
</evidence>
<dbReference type="Pfam" id="PF02055">
    <property type="entry name" value="Glyco_hydro_30"/>
    <property type="match status" value="1"/>
</dbReference>
<dbReference type="InterPro" id="IPR001139">
    <property type="entry name" value="Glyco_hydro_30"/>
</dbReference>
<name>A0A6L9JTV2_PHOLM</name>
<dbReference type="Gene3D" id="2.60.40.1180">
    <property type="entry name" value="Golgi alpha-mannosidase II"/>
    <property type="match status" value="1"/>
</dbReference>
<proteinExistence type="inferred from homology"/>
<evidence type="ECO:0000313" key="8">
    <source>
        <dbReference type="Proteomes" id="UP000479300"/>
    </source>
</evidence>
<protein>
    <submittedName>
        <fullName evidence="7">Glycosyl hydrolase</fullName>
    </submittedName>
</protein>
<dbReference type="InterPro" id="IPR033453">
    <property type="entry name" value="Glyco_hydro_30_TIM-barrel"/>
</dbReference>
<feature type="domain" description="Glycosyl hydrolase family 30 beta sandwich" evidence="6">
    <location>
        <begin position="376"/>
        <end position="434"/>
    </location>
</feature>
<evidence type="ECO:0000313" key="7">
    <source>
        <dbReference type="EMBL" id="NDL41016.1"/>
    </source>
</evidence>
<evidence type="ECO:0000256" key="4">
    <source>
        <dbReference type="RuleBase" id="RU361188"/>
    </source>
</evidence>
<dbReference type="PANTHER" id="PTHR11069">
    <property type="entry name" value="GLUCOSYLCERAMIDASE"/>
    <property type="match status" value="1"/>
</dbReference>
<dbReference type="SUPFAM" id="SSF51445">
    <property type="entry name" value="(Trans)glycosidases"/>
    <property type="match status" value="1"/>
</dbReference>